<gene>
    <name evidence="5" type="ORF">DET45_11916</name>
</gene>
<dbReference type="SMART" id="SM00052">
    <property type="entry name" value="EAL"/>
    <property type="match status" value="1"/>
</dbReference>
<dbReference type="RefSeq" id="WP_258306646.1">
    <property type="nucleotide sequence ID" value="NZ_QGTT01000019.1"/>
</dbReference>
<comment type="cofactor">
    <cofactor evidence="1">
        <name>Mg(2+)</name>
        <dbReference type="ChEBI" id="CHEBI:18420"/>
    </cofactor>
</comment>
<dbReference type="SUPFAM" id="SSF141868">
    <property type="entry name" value="EAL domain-like"/>
    <property type="match status" value="1"/>
</dbReference>
<reference evidence="5 6" key="1">
    <citation type="submission" date="2018-05" db="EMBL/GenBank/DDBJ databases">
        <title>Freshwater and sediment microbial communities from various areas in North America, analyzing microbe dynamics in response to fracking.</title>
        <authorList>
            <person name="Lamendella R."/>
        </authorList>
    </citation>
    <scope>NUCLEOTIDE SEQUENCE [LARGE SCALE GENOMIC DNA]</scope>
    <source>
        <strain evidence="5 6">125B1</strain>
    </source>
</reference>
<feature type="domain" description="EAL" evidence="3">
    <location>
        <begin position="622"/>
        <end position="871"/>
    </location>
</feature>
<dbReference type="InterPro" id="IPR043128">
    <property type="entry name" value="Rev_trsase/Diguanyl_cyclase"/>
</dbReference>
<dbReference type="FunFam" id="3.30.70.270:FF:000001">
    <property type="entry name" value="Diguanylate cyclase domain protein"/>
    <property type="match status" value="1"/>
</dbReference>
<comment type="caution">
    <text evidence="5">The sequence shown here is derived from an EMBL/GenBank/DDBJ whole genome shotgun (WGS) entry which is preliminary data.</text>
</comment>
<dbReference type="InterPro" id="IPR029016">
    <property type="entry name" value="GAF-like_dom_sf"/>
</dbReference>
<name>A0A317Q2F5_9GAMM</name>
<dbReference type="PANTHER" id="PTHR44757:SF2">
    <property type="entry name" value="BIOFILM ARCHITECTURE MAINTENANCE PROTEIN MBAA"/>
    <property type="match status" value="1"/>
</dbReference>
<dbReference type="GO" id="GO:0003824">
    <property type="term" value="F:catalytic activity"/>
    <property type="evidence" value="ECO:0007669"/>
    <property type="project" value="UniProtKB-ARBA"/>
</dbReference>
<dbReference type="Proteomes" id="UP000246964">
    <property type="component" value="Unassembled WGS sequence"/>
</dbReference>
<dbReference type="Gene3D" id="3.30.70.270">
    <property type="match status" value="1"/>
</dbReference>
<dbReference type="PANTHER" id="PTHR44757">
    <property type="entry name" value="DIGUANYLATE CYCLASE DGCP"/>
    <property type="match status" value="1"/>
</dbReference>
<dbReference type="AlphaFoldDB" id="A0A317Q2F5"/>
<dbReference type="EMBL" id="QGTT01000019">
    <property type="protein sequence ID" value="PWW09322.1"/>
    <property type="molecule type" value="Genomic_DNA"/>
</dbReference>
<sequence length="876" mass="99796">MPTSTGMQPEAQTSAVQNTESKEITRLRKAVARLQKLALKYRQSEVVQKALFKISELASSVQNMQDFYASVHAIIGELMDARNFYICLYDQAKDTVQFVYFVDEYDDFPALEQVIPAEVLGQGLTGYVMRTGKPFLYDIEVFERLKERGEIRDLGSPPVDWLGVPLRSNGQVVGAMVVQSYSEQIRYTEQDQELLLFVSQHIVNALDRVRQREYMQAEIARQTAKLRQINDDLINEISVRERAEKLTSVLFAISEITNTSESMQTFYEQLYRQIGMLINNDNFFVALINQDRGVLEFPYSVDAYDGNLQRERKLAKGMTEYVIRHAQPVFIDRAKYQQLVQAGEVEDAVSYYGTHPTQWLGSPLVVEDEVIGVLSVQTYVNDITYKQDDLELLNFVSQHVAVAIERRRNADEVKRVNAYLERKVAERTEELVSEIERRKKVEEKLFYDAHHDALTGLPNRSMFTERLQQTLKHKKRFPHHNFAVLFVDLDRFKNINDTLGHSAGDEFLLEASRRIGECIRDNDTVARLGGDEFVILLDMIRHIDDARDVASRIIEKMRLPFVFGESEHYSGASVGIAECKSRNDSAERLLRDADAAMYQAKSMGRGRYVVFDESIHQDLVASLHRETELRHAQFDQDFVLQQFTLADLRDNTEVARELQLRWQRDDSLLPADRFNAVADKTGMTLALDHWMLKRCCAILQAEDQPLPIYVGLSSKHLYKLADVKVLIDIITNSGVAPESLILEFSETELNDNSKRQLSCLRQLAELGVGLALNEFGRSAGALQFILNYPFTHVKLDPRFVADIATSQRAQVMVRNVVHLCRDLAIEIAAAGVDNHDQLQALIHNGVNIGQGQLFGEPQQVKSPFNAQPTSKSATRA</sequence>
<dbReference type="NCBIfam" id="TIGR00254">
    <property type="entry name" value="GGDEF"/>
    <property type="match status" value="1"/>
</dbReference>
<evidence type="ECO:0000256" key="2">
    <source>
        <dbReference type="SAM" id="MobiDB-lite"/>
    </source>
</evidence>
<dbReference type="InterPro" id="IPR001633">
    <property type="entry name" value="EAL_dom"/>
</dbReference>
<dbReference type="STRING" id="519453.SAMN04488070_1822"/>
<proteinExistence type="predicted"/>
<dbReference type="InterPro" id="IPR029787">
    <property type="entry name" value="Nucleotide_cyclase"/>
</dbReference>
<dbReference type="PROSITE" id="PS50883">
    <property type="entry name" value="EAL"/>
    <property type="match status" value="1"/>
</dbReference>
<dbReference type="InterPro" id="IPR052155">
    <property type="entry name" value="Biofilm_reg_signaling"/>
</dbReference>
<dbReference type="Pfam" id="PF13185">
    <property type="entry name" value="GAF_2"/>
    <property type="match status" value="2"/>
</dbReference>
<dbReference type="CDD" id="cd01948">
    <property type="entry name" value="EAL"/>
    <property type="match status" value="1"/>
</dbReference>
<dbReference type="InterPro" id="IPR035919">
    <property type="entry name" value="EAL_sf"/>
</dbReference>
<dbReference type="Gene3D" id="3.30.450.40">
    <property type="match status" value="2"/>
</dbReference>
<dbReference type="SMART" id="SM00065">
    <property type="entry name" value="GAF"/>
    <property type="match status" value="2"/>
</dbReference>
<evidence type="ECO:0000259" key="3">
    <source>
        <dbReference type="PROSITE" id="PS50883"/>
    </source>
</evidence>
<dbReference type="InterPro" id="IPR000160">
    <property type="entry name" value="GGDEF_dom"/>
</dbReference>
<dbReference type="PROSITE" id="PS50887">
    <property type="entry name" value="GGDEF"/>
    <property type="match status" value="1"/>
</dbReference>
<evidence type="ECO:0000313" key="5">
    <source>
        <dbReference type="EMBL" id="PWW09322.1"/>
    </source>
</evidence>
<dbReference type="Pfam" id="PF00990">
    <property type="entry name" value="GGDEF"/>
    <property type="match status" value="1"/>
</dbReference>
<dbReference type="SMART" id="SM00267">
    <property type="entry name" value="GGDEF"/>
    <property type="match status" value="1"/>
</dbReference>
<dbReference type="InterPro" id="IPR003018">
    <property type="entry name" value="GAF"/>
</dbReference>
<dbReference type="CDD" id="cd01949">
    <property type="entry name" value="GGDEF"/>
    <property type="match status" value="1"/>
</dbReference>
<dbReference type="Gene3D" id="3.20.20.450">
    <property type="entry name" value="EAL domain"/>
    <property type="match status" value="1"/>
</dbReference>
<feature type="region of interest" description="Disordered" evidence="2">
    <location>
        <begin position="1"/>
        <end position="20"/>
    </location>
</feature>
<evidence type="ECO:0000256" key="1">
    <source>
        <dbReference type="ARBA" id="ARBA00001946"/>
    </source>
</evidence>
<evidence type="ECO:0000313" key="6">
    <source>
        <dbReference type="Proteomes" id="UP000246964"/>
    </source>
</evidence>
<keyword evidence="6" id="KW-1185">Reference proteome</keyword>
<dbReference type="SUPFAM" id="SSF55073">
    <property type="entry name" value="Nucleotide cyclase"/>
    <property type="match status" value="1"/>
</dbReference>
<organism evidence="5 6">
    <name type="scientific">Pseudidiomarina maritima</name>
    <dbReference type="NCBI Taxonomy" id="519453"/>
    <lineage>
        <taxon>Bacteria</taxon>
        <taxon>Pseudomonadati</taxon>
        <taxon>Pseudomonadota</taxon>
        <taxon>Gammaproteobacteria</taxon>
        <taxon>Alteromonadales</taxon>
        <taxon>Idiomarinaceae</taxon>
        <taxon>Pseudidiomarina</taxon>
    </lineage>
</organism>
<feature type="domain" description="GGDEF" evidence="4">
    <location>
        <begin position="480"/>
        <end position="613"/>
    </location>
</feature>
<dbReference type="SUPFAM" id="SSF55781">
    <property type="entry name" value="GAF domain-like"/>
    <property type="match status" value="2"/>
</dbReference>
<feature type="compositionally biased region" description="Polar residues" evidence="2">
    <location>
        <begin position="1"/>
        <end position="19"/>
    </location>
</feature>
<evidence type="ECO:0000259" key="4">
    <source>
        <dbReference type="PROSITE" id="PS50887"/>
    </source>
</evidence>
<accession>A0A317Q2F5</accession>
<dbReference type="Pfam" id="PF00563">
    <property type="entry name" value="EAL"/>
    <property type="match status" value="1"/>
</dbReference>
<protein>
    <submittedName>
        <fullName evidence="5">Diguanylate cyclase/phosphodiesterase with GAF sensor</fullName>
    </submittedName>
</protein>